<protein>
    <submittedName>
        <fullName evidence="4">Pyrroloquinoline quinone biosynthesis peptide chaperone PqqD</fullName>
    </submittedName>
</protein>
<dbReference type="InterPro" id="IPR022479">
    <property type="entry name" value="PqqD_bac"/>
</dbReference>
<dbReference type="GO" id="GO:0048038">
    <property type="term" value="F:quinone binding"/>
    <property type="evidence" value="ECO:0007669"/>
    <property type="project" value="InterPro"/>
</dbReference>
<comment type="pathway">
    <text evidence="1">Cofactor biosynthesis; pyrroloquinoline quinone biosynthesis.</text>
</comment>
<keyword evidence="3" id="KW-0884">PQQ biosynthesis</keyword>
<comment type="caution">
    <text evidence="4">The sequence shown here is derived from an EMBL/GenBank/DDBJ whole genome shotgun (WGS) entry which is preliminary data.</text>
</comment>
<organism evidence="4 5">
    <name type="scientific">Oricola cellulosilytica</name>
    <dbReference type="NCBI Taxonomy" id="1429082"/>
    <lineage>
        <taxon>Bacteria</taxon>
        <taxon>Pseudomonadati</taxon>
        <taxon>Pseudomonadota</taxon>
        <taxon>Alphaproteobacteria</taxon>
        <taxon>Hyphomicrobiales</taxon>
        <taxon>Ahrensiaceae</taxon>
        <taxon>Oricola</taxon>
    </lineage>
</organism>
<dbReference type="OrthoDB" id="7995890at2"/>
<dbReference type="AlphaFoldDB" id="A0A4R0P8K6"/>
<dbReference type="Proteomes" id="UP000291301">
    <property type="component" value="Unassembled WGS sequence"/>
</dbReference>
<dbReference type="Pfam" id="PF05402">
    <property type="entry name" value="PqqD"/>
    <property type="match status" value="1"/>
</dbReference>
<evidence type="ECO:0000313" key="5">
    <source>
        <dbReference type="Proteomes" id="UP000291301"/>
    </source>
</evidence>
<proteinExistence type="predicted"/>
<evidence type="ECO:0000256" key="2">
    <source>
        <dbReference type="ARBA" id="ARBA00011741"/>
    </source>
</evidence>
<evidence type="ECO:0000256" key="1">
    <source>
        <dbReference type="ARBA" id="ARBA00004886"/>
    </source>
</evidence>
<dbReference type="NCBIfam" id="TIGR03859">
    <property type="entry name" value="PQQ_PqqD"/>
    <property type="match status" value="1"/>
</dbReference>
<evidence type="ECO:0000313" key="4">
    <source>
        <dbReference type="EMBL" id="TCD13404.1"/>
    </source>
</evidence>
<dbReference type="InterPro" id="IPR041881">
    <property type="entry name" value="PqqD_sf"/>
</dbReference>
<dbReference type="UniPathway" id="UPA00539"/>
<evidence type="ECO:0000256" key="3">
    <source>
        <dbReference type="ARBA" id="ARBA00022905"/>
    </source>
</evidence>
<accession>A0A4R0P8K6</accession>
<dbReference type="RefSeq" id="WP_131569618.1">
    <property type="nucleotide sequence ID" value="NZ_JAINFK010000006.1"/>
</dbReference>
<keyword evidence="5" id="KW-1185">Reference proteome</keyword>
<name>A0A4R0P8K6_9HYPH</name>
<sequence>MTGPVNERKASLNMASRPRLARGVRMREDKVRGRTVLLAPERTVALDETGIAILNQLDGKSTLRQVIDTLAETYDAPADVIEKDVVAFLDDLGARRFLEFES</sequence>
<reference evidence="4 5" key="1">
    <citation type="journal article" date="2015" name="Antonie Van Leeuwenhoek">
        <title>Oricola cellulosilytica gen. nov., sp. nov., a cellulose-degrading bacterium of the family Phyllobacteriaceae isolated from surface seashore water, and emended descriptions of Mesorhizobium loti and Phyllobacterium myrsinacearum.</title>
        <authorList>
            <person name="Hameed A."/>
            <person name="Shahina M."/>
            <person name="Lai W.A."/>
            <person name="Lin S.Y."/>
            <person name="Young L.S."/>
            <person name="Liu Y.C."/>
            <person name="Hsu Y.H."/>
            <person name="Young C.C."/>
        </authorList>
    </citation>
    <scope>NUCLEOTIDE SEQUENCE [LARGE SCALE GENOMIC DNA]</scope>
    <source>
        <strain evidence="4 5">KCTC 52183</strain>
    </source>
</reference>
<gene>
    <name evidence="4" type="primary">pqqD</name>
    <name evidence="4" type="ORF">E0D97_13035</name>
</gene>
<dbReference type="GO" id="GO:0018189">
    <property type="term" value="P:pyrroloquinoline quinone biosynthetic process"/>
    <property type="evidence" value="ECO:0007669"/>
    <property type="project" value="UniProtKB-UniPathway"/>
</dbReference>
<dbReference type="EMBL" id="SJST01000005">
    <property type="protein sequence ID" value="TCD13404.1"/>
    <property type="molecule type" value="Genomic_DNA"/>
</dbReference>
<dbReference type="Gene3D" id="1.10.10.1150">
    <property type="entry name" value="Coenzyme PQQ synthesis protein D (PqqD)"/>
    <property type="match status" value="1"/>
</dbReference>
<comment type="subunit">
    <text evidence="2">Monomer. Interacts with PqqE.</text>
</comment>
<dbReference type="InterPro" id="IPR008792">
    <property type="entry name" value="PQQD"/>
</dbReference>